<feature type="transmembrane region" description="Helical" evidence="5">
    <location>
        <begin position="359"/>
        <end position="382"/>
    </location>
</feature>
<evidence type="ECO:0000256" key="2">
    <source>
        <dbReference type="ARBA" id="ARBA00022692"/>
    </source>
</evidence>
<evidence type="ECO:0000256" key="1">
    <source>
        <dbReference type="ARBA" id="ARBA00004141"/>
    </source>
</evidence>
<feature type="transmembrane region" description="Helical" evidence="5">
    <location>
        <begin position="335"/>
        <end position="353"/>
    </location>
</feature>
<comment type="caution">
    <text evidence="7">The sequence shown here is derived from an EMBL/GenBank/DDBJ whole genome shotgun (WGS) entry which is preliminary data.</text>
</comment>
<dbReference type="PANTHER" id="PTHR42770:SF7">
    <property type="entry name" value="MEMBRANE PROTEIN"/>
    <property type="match status" value="1"/>
</dbReference>
<evidence type="ECO:0000259" key="6">
    <source>
        <dbReference type="Pfam" id="PF00324"/>
    </source>
</evidence>
<reference evidence="7 8" key="1">
    <citation type="submission" date="2023-07" db="EMBL/GenBank/DDBJ databases">
        <title>Genomic Encyclopedia of Type Strains, Phase IV (KMG-IV): sequencing the most valuable type-strain genomes for metagenomic binning, comparative biology and taxonomic classification.</title>
        <authorList>
            <person name="Goeker M."/>
        </authorList>
    </citation>
    <scope>NUCLEOTIDE SEQUENCE [LARGE SCALE GENOMIC DNA]</scope>
    <source>
        <strain evidence="7 8">DSM 19092</strain>
    </source>
</reference>
<feature type="transmembrane region" description="Helical" evidence="5">
    <location>
        <begin position="136"/>
        <end position="154"/>
    </location>
</feature>
<evidence type="ECO:0000313" key="8">
    <source>
        <dbReference type="Proteomes" id="UP001225646"/>
    </source>
</evidence>
<dbReference type="Gene3D" id="1.20.1740.10">
    <property type="entry name" value="Amino acid/polyamine transporter I"/>
    <property type="match status" value="1"/>
</dbReference>
<evidence type="ECO:0000256" key="5">
    <source>
        <dbReference type="SAM" id="Phobius"/>
    </source>
</evidence>
<keyword evidence="8" id="KW-1185">Reference proteome</keyword>
<feature type="transmembrane region" description="Helical" evidence="5">
    <location>
        <begin position="12"/>
        <end position="31"/>
    </location>
</feature>
<organism evidence="7 8">
    <name type="scientific">Aeribacillus alveayuensis</name>
    <dbReference type="NCBI Taxonomy" id="279215"/>
    <lineage>
        <taxon>Bacteria</taxon>
        <taxon>Bacillati</taxon>
        <taxon>Bacillota</taxon>
        <taxon>Bacilli</taxon>
        <taxon>Bacillales</taxon>
        <taxon>Bacillaceae</taxon>
        <taxon>Aeribacillus</taxon>
    </lineage>
</organism>
<dbReference type="RefSeq" id="WP_419152344.1">
    <property type="nucleotide sequence ID" value="NZ_JAUSTR010000011.1"/>
</dbReference>
<dbReference type="PANTHER" id="PTHR42770">
    <property type="entry name" value="AMINO ACID TRANSPORTER-RELATED"/>
    <property type="match status" value="1"/>
</dbReference>
<dbReference type="Proteomes" id="UP001225646">
    <property type="component" value="Unassembled WGS sequence"/>
</dbReference>
<feature type="transmembrane region" description="Helical" evidence="5">
    <location>
        <begin position="402"/>
        <end position="420"/>
    </location>
</feature>
<dbReference type="EMBL" id="JAUSTR010000011">
    <property type="protein sequence ID" value="MDQ0163177.1"/>
    <property type="molecule type" value="Genomic_DNA"/>
</dbReference>
<keyword evidence="3 5" id="KW-1133">Transmembrane helix</keyword>
<feature type="transmembrane region" description="Helical" evidence="5">
    <location>
        <begin position="89"/>
        <end position="116"/>
    </location>
</feature>
<dbReference type="PIRSF" id="PIRSF006060">
    <property type="entry name" value="AA_transporter"/>
    <property type="match status" value="1"/>
</dbReference>
<sequence length="467" mass="50606">MKKNHEKFDKVLSQFDILALAFGAMIGWGWVVLSGSWVSTAGTLGAIVAFMLGGIAVVFIGLVYSELTTAMPKVGGEHVFVERAMGEKWAFVASWSIALGYISVVAFEAVALPTVVEYLFPDYKVGFMWTVAGYDVYFSWMALGVVGAIILTLLNMFGIKTAATFQFIVTVLLVLVGLSILSGSVVTEAPSDPAPLFKDGWSGILMVLIMTPFMFVGFDVIPQAAEEIDLPHRKIGKVLILSVIMAVVWYIGMIFAVGQSLGAQQLEESSLATADAMGAIFNSSFASKILIIAGIGGILTSWNSFLIGGSRVLYVMSNSGMLPAWLGKLHPKYKTPANAILFIGFLSMIAPLFGRSMLVWLVDAGGLSIVITYALVAVAFLVLRKKEPNMERPFRAGKGTTIGWLAILLSIGLAILYLPGMPSALVWPYEWIIFGGWWILGAFFLLKFAKNHSLSTTQYLEQQAADE</sequence>
<comment type="subcellular location">
    <subcellularLocation>
        <location evidence="1">Membrane</location>
        <topology evidence="1">Multi-pass membrane protein</topology>
    </subcellularLocation>
</comment>
<proteinExistence type="predicted"/>
<dbReference type="Pfam" id="PF00324">
    <property type="entry name" value="AA_permease"/>
    <property type="match status" value="1"/>
</dbReference>
<feature type="domain" description="Amino acid permease/ SLC12A" evidence="6">
    <location>
        <begin position="17"/>
        <end position="421"/>
    </location>
</feature>
<evidence type="ECO:0000256" key="4">
    <source>
        <dbReference type="ARBA" id="ARBA00023136"/>
    </source>
</evidence>
<feature type="transmembrane region" description="Helical" evidence="5">
    <location>
        <begin position="43"/>
        <end position="64"/>
    </location>
</feature>
<feature type="transmembrane region" description="Helical" evidence="5">
    <location>
        <begin position="238"/>
        <end position="258"/>
    </location>
</feature>
<protein>
    <submittedName>
        <fullName evidence="7">Amino acid transporter</fullName>
    </submittedName>
</protein>
<feature type="transmembrane region" description="Helical" evidence="5">
    <location>
        <begin position="289"/>
        <end position="314"/>
    </location>
</feature>
<feature type="transmembrane region" description="Helical" evidence="5">
    <location>
        <begin position="161"/>
        <end position="181"/>
    </location>
</feature>
<feature type="transmembrane region" description="Helical" evidence="5">
    <location>
        <begin position="201"/>
        <end position="218"/>
    </location>
</feature>
<keyword evidence="4 5" id="KW-0472">Membrane</keyword>
<evidence type="ECO:0000313" key="7">
    <source>
        <dbReference type="EMBL" id="MDQ0163177.1"/>
    </source>
</evidence>
<gene>
    <name evidence="7" type="ORF">J2S06_002255</name>
</gene>
<dbReference type="InterPro" id="IPR050367">
    <property type="entry name" value="APC_superfamily"/>
</dbReference>
<evidence type="ECO:0000256" key="3">
    <source>
        <dbReference type="ARBA" id="ARBA00022989"/>
    </source>
</evidence>
<dbReference type="InterPro" id="IPR004841">
    <property type="entry name" value="AA-permease/SLC12A_dom"/>
</dbReference>
<name>A0ABT9VQA6_9BACI</name>
<feature type="transmembrane region" description="Helical" evidence="5">
    <location>
        <begin position="426"/>
        <end position="446"/>
    </location>
</feature>
<accession>A0ABT9VQA6</accession>
<keyword evidence="2 5" id="KW-0812">Transmembrane</keyword>